<dbReference type="RefSeq" id="WP_338438962.1">
    <property type="nucleotide sequence ID" value="NZ_CP144916.1"/>
</dbReference>
<sequence>MQTIPGEEIISKLEPLVDLLNEYIVSDILTQEVEYTKADLEALASYLDELASEAINARKTCIILLKDLNDRKQ</sequence>
<dbReference type="Proteomes" id="UP001318120">
    <property type="component" value="Chromosome"/>
</dbReference>
<keyword evidence="2" id="KW-1185">Reference proteome</keyword>
<accession>A0ABZ2E6K3</accession>
<reference evidence="1 2" key="1">
    <citation type="journal article" date="2017" name="Genome Biol. Evol.">
        <title>Comparative Genomic Analysis Identifies a Campylobacter Clade Deficient in Selenium Metabolism.</title>
        <authorList>
            <person name="Miller W.G."/>
            <person name="Yee E."/>
            <person name="Lopes B.S."/>
            <person name="Chapman M.H."/>
            <person name="Huynh S."/>
            <person name="Bono J.L."/>
            <person name="Parker C.T."/>
            <person name="Strachan N.J.C."/>
            <person name="Forbes K.J."/>
        </authorList>
    </citation>
    <scope>NUCLEOTIDE SEQUENCE [LARGE SCALE GENOMIC DNA]</scope>
    <source>
        <strain evidence="1 2">RM9261</strain>
    </source>
</reference>
<protein>
    <submittedName>
        <fullName evidence="1">Uncharacterized protein</fullName>
    </submittedName>
</protein>
<proteinExistence type="predicted"/>
<evidence type="ECO:0000313" key="1">
    <source>
        <dbReference type="EMBL" id="WWC41313.1"/>
    </source>
</evidence>
<dbReference type="GeneID" id="93113704"/>
<evidence type="ECO:0000313" key="2">
    <source>
        <dbReference type="Proteomes" id="UP001318120"/>
    </source>
</evidence>
<organism evidence="1 2">
    <name type="scientific">Campylobacter vicugnae</name>
    <dbReference type="NCBI Taxonomy" id="1660076"/>
    <lineage>
        <taxon>Bacteria</taxon>
        <taxon>Pseudomonadati</taxon>
        <taxon>Campylobacterota</taxon>
        <taxon>Epsilonproteobacteria</taxon>
        <taxon>Campylobacterales</taxon>
        <taxon>Campylobacteraceae</taxon>
        <taxon>Campylobacter</taxon>
    </lineage>
</organism>
<gene>
    <name evidence="1" type="ORF">CVIC9261_06305</name>
</gene>
<name>A0ABZ2E6K3_9BACT</name>
<dbReference type="EMBL" id="CP144916">
    <property type="protein sequence ID" value="WWC41313.1"/>
    <property type="molecule type" value="Genomic_DNA"/>
</dbReference>